<dbReference type="InterPro" id="IPR035992">
    <property type="entry name" value="Ricin_B-like_lectins"/>
</dbReference>
<comment type="similarity">
    <text evidence="2">Belongs to the glycosyl hydrolase 20 family.</text>
</comment>
<dbReference type="GO" id="GO:0005975">
    <property type="term" value="P:carbohydrate metabolic process"/>
    <property type="evidence" value="ECO:0007669"/>
    <property type="project" value="InterPro"/>
</dbReference>
<dbReference type="AlphaFoldDB" id="A0A2K0XPW4"/>
<dbReference type="CDD" id="cd06563">
    <property type="entry name" value="GH20_chitobiase-like"/>
    <property type="match status" value="1"/>
</dbReference>
<evidence type="ECO:0000256" key="6">
    <source>
        <dbReference type="PIRSR" id="PIRSR625705-1"/>
    </source>
</evidence>
<keyword evidence="4" id="KW-0378">Hydrolase</keyword>
<dbReference type="SUPFAM" id="SSF50370">
    <property type="entry name" value="Ricin B-like lectins"/>
    <property type="match status" value="1"/>
</dbReference>
<evidence type="ECO:0000256" key="2">
    <source>
        <dbReference type="ARBA" id="ARBA00006285"/>
    </source>
</evidence>
<evidence type="ECO:0000256" key="4">
    <source>
        <dbReference type="ARBA" id="ARBA00022801"/>
    </source>
</evidence>
<name>A0A2K0XPW4_9BACT</name>
<feature type="active site" description="Proton donor" evidence="6">
    <location>
        <position position="506"/>
    </location>
</feature>
<comment type="caution">
    <text evidence="9">The sequence shown here is derived from an EMBL/GenBank/DDBJ whole genome shotgun (WGS) entry which is preliminary data.</text>
</comment>
<evidence type="ECO:0000259" key="8">
    <source>
        <dbReference type="Pfam" id="PF02838"/>
    </source>
</evidence>
<dbReference type="Pfam" id="PF00728">
    <property type="entry name" value="Glyco_hydro_20"/>
    <property type="match status" value="1"/>
</dbReference>
<dbReference type="InterPro" id="IPR015883">
    <property type="entry name" value="Glyco_hydro_20_cat"/>
</dbReference>
<dbReference type="InterPro" id="IPR017853">
    <property type="entry name" value="GH"/>
</dbReference>
<dbReference type="EMBL" id="NBAX01000001">
    <property type="protein sequence ID" value="PNP96580.1"/>
    <property type="molecule type" value="Genomic_DNA"/>
</dbReference>
<dbReference type="PANTHER" id="PTHR22600">
    <property type="entry name" value="BETA-HEXOSAMINIDASE"/>
    <property type="match status" value="1"/>
</dbReference>
<evidence type="ECO:0000313" key="9">
    <source>
        <dbReference type="EMBL" id="PNP96580.1"/>
    </source>
</evidence>
<evidence type="ECO:0000256" key="1">
    <source>
        <dbReference type="ARBA" id="ARBA00001231"/>
    </source>
</evidence>
<reference evidence="9 10" key="1">
    <citation type="submission" date="2017-03" db="EMBL/GenBank/DDBJ databases">
        <authorList>
            <person name="Afonso C.L."/>
            <person name="Miller P.J."/>
            <person name="Scott M.A."/>
            <person name="Spackman E."/>
            <person name="Goraichik I."/>
            <person name="Dimitrov K.M."/>
            <person name="Suarez D.L."/>
            <person name="Swayne D.E."/>
        </authorList>
    </citation>
    <scope>NUCLEOTIDE SEQUENCE [LARGE SCALE GENOMIC DNA]</scope>
    <source>
        <strain evidence="9 10">DNF00076</strain>
    </source>
</reference>
<dbReference type="InterPro" id="IPR025705">
    <property type="entry name" value="Beta_hexosaminidase_sua/sub"/>
</dbReference>
<dbReference type="CDD" id="cd00161">
    <property type="entry name" value="beta-trefoil_Ricin-like"/>
    <property type="match status" value="1"/>
</dbReference>
<dbReference type="Pfam" id="PF02838">
    <property type="entry name" value="Glyco_hydro_20b"/>
    <property type="match status" value="1"/>
</dbReference>
<evidence type="ECO:0000259" key="7">
    <source>
        <dbReference type="Pfam" id="PF00728"/>
    </source>
</evidence>
<dbReference type="GO" id="GO:0016020">
    <property type="term" value="C:membrane"/>
    <property type="evidence" value="ECO:0007669"/>
    <property type="project" value="TreeGrafter"/>
</dbReference>
<dbReference type="SUPFAM" id="SSF55545">
    <property type="entry name" value="beta-N-acetylhexosaminidase-like domain"/>
    <property type="match status" value="1"/>
</dbReference>
<feature type="domain" description="Beta-hexosaminidase bacterial type N-terminal" evidence="8">
    <location>
        <begin position="191"/>
        <end position="324"/>
    </location>
</feature>
<evidence type="ECO:0000313" key="10">
    <source>
        <dbReference type="Proteomes" id="UP000236634"/>
    </source>
</evidence>
<dbReference type="Gene3D" id="2.80.10.50">
    <property type="match status" value="1"/>
</dbReference>
<evidence type="ECO:0000256" key="5">
    <source>
        <dbReference type="ARBA" id="ARBA00023295"/>
    </source>
</evidence>
<dbReference type="PANTHER" id="PTHR22600:SF57">
    <property type="entry name" value="BETA-N-ACETYLHEXOSAMINIDASE"/>
    <property type="match status" value="1"/>
</dbReference>
<comment type="catalytic activity">
    <reaction evidence="1">
        <text>Hydrolysis of terminal non-reducing N-acetyl-D-hexosamine residues in N-acetyl-beta-D-hexosaminides.</text>
        <dbReference type="EC" id="3.2.1.52"/>
    </reaction>
</comment>
<accession>A0A2K0XPW4</accession>
<proteinExistence type="inferred from homology"/>
<dbReference type="Gene3D" id="3.30.379.10">
    <property type="entry name" value="Chitobiase/beta-hexosaminidase domain 2-like"/>
    <property type="match status" value="1"/>
</dbReference>
<dbReference type="Proteomes" id="UP000236634">
    <property type="component" value="Unassembled WGS sequence"/>
</dbReference>
<dbReference type="Gene3D" id="3.20.20.80">
    <property type="entry name" value="Glycosidases"/>
    <property type="match status" value="1"/>
</dbReference>
<dbReference type="GO" id="GO:0030203">
    <property type="term" value="P:glycosaminoglycan metabolic process"/>
    <property type="evidence" value="ECO:0007669"/>
    <property type="project" value="TreeGrafter"/>
</dbReference>
<feature type="domain" description="Glycoside hydrolase family 20 catalytic" evidence="7">
    <location>
        <begin position="328"/>
        <end position="684"/>
    </location>
</feature>
<dbReference type="InterPro" id="IPR029018">
    <property type="entry name" value="Hex-like_dom2"/>
</dbReference>
<dbReference type="PRINTS" id="PR00738">
    <property type="entry name" value="GLHYDRLASE20"/>
</dbReference>
<dbReference type="InterPro" id="IPR015882">
    <property type="entry name" value="HEX_bac_N"/>
</dbReference>
<keyword evidence="5" id="KW-0326">Glycosidase</keyword>
<dbReference type="GO" id="GO:0004563">
    <property type="term" value="F:beta-N-acetylhexosaminidase activity"/>
    <property type="evidence" value="ECO:0007669"/>
    <property type="project" value="UniProtKB-EC"/>
</dbReference>
<protein>
    <recommendedName>
        <fullName evidence="3">beta-N-acetylhexosaminidase</fullName>
        <ecNumber evidence="3">3.2.1.52</ecNumber>
    </recommendedName>
</protein>
<dbReference type="SUPFAM" id="SSF51445">
    <property type="entry name" value="(Trans)glycosidases"/>
    <property type="match status" value="1"/>
</dbReference>
<sequence>MPFMSFRCNIRHLSLIFNRMKKTLYTILFLLLGNLCNLQAAEFPKISTADNTFWYFIQFANSQNVLTSQGDGVKVQTHSMTGQPAQLWKIEGSESAGFTLTDKTGRHLYLNSTAKQGMAFASSKHQATKLKIKSLSSGKYEVTPYDNGAVALNQWEGPGVGHEVGLWDVGDVNNPLSFTPESALEAYRNLPRLIPYPSSLTLVEDETFELSQLHSIAYTNDVTQQQATEFANQLAATAGIQLNVEPCTTDRKDNAISVVIDNTLPDEGYTLVVDAKGVLIKTKTDAGYFYALQTIKQLLPNAFYEKNPVSGATWTLPQLFINDAPALDHRGFMLDVARHFFDKHEVMRILDIMAFYKMNRFHWHLTDDQGWRVEIPEYPKLTTVGSKRAGSFVNAGGSQQFFDDTEYGEGMYYTLDDLREVVKYAQERNITIIPEIDLPGHMVAAVAAYPELSCDPTKTYRVRVPGGISKDVLNIGKDSTIDFLKCVLGHVATVFPGPYIHLGGDECPTDQWRNNTDCLERVRAEGLSGVEQLQSWLVELLGEYLYDNYGKRIIVWDELMAHWPATNKVKPVIMAWNHINKSAEAADLGFKSIVVPYQSLYFDMMQVPKSQADVNEIYQGGWGDGYVNSVPTVYSVNPVSALSGREDYCLGVQGNMWTETCNDNTQLEYQLLPRLLALAETGWLPESTKNWVSFYQRLQKHDELLDRMEYVYARHYIEPNQDALQTAIQEAQTLLDTTTPGEAGYVSAEEHQILSETLQKAKDGTAGVQVLGNAIAHFKVADVVQPQENEVYQIVSASTYYKKRYVGSTMYQNQQGVRFHYTPQNEPEELWQFVKTGKGWKIRNAVTQQYIQLADYNKAVRMNATEATVFRLDKATVPAKQYDYVAGALVMTNANNYSATVTGSTPRLFGHPSGDVVSFDDPMLCNPGTWRLVRITQYKPLLEALVKKCDKLIAGNVPHQPGSFTDEAVSFLNAKVIVPAHAHLADGKAVSHAEYMEYAALYQQFLSIPRTSIVESLDESYWYKIRNGYFTDYYAKLNPADNNVYPVRTTATTDDLLWRFVKNADGTVGIISRVGEVPACVGSSVIDQTIHAGTTYSWKLSPYTTDEGPSGFNIIEASGTYSWYTNPDAFQTVLLKPRYWGASIWTFEKQAEKVTSIPHTAADATQEAYYNLQGVKVGTDANKLQQGVYLCKGKKVVVR</sequence>
<dbReference type="EC" id="3.2.1.52" evidence="3"/>
<gene>
    <name evidence="9" type="ORF">BFS16_01530</name>
</gene>
<evidence type="ECO:0000256" key="3">
    <source>
        <dbReference type="ARBA" id="ARBA00012663"/>
    </source>
</evidence>
<organism evidence="9 10">
    <name type="scientific">Hoylesella timonensis</name>
    <dbReference type="NCBI Taxonomy" id="386414"/>
    <lineage>
        <taxon>Bacteria</taxon>
        <taxon>Pseudomonadati</taxon>
        <taxon>Bacteroidota</taxon>
        <taxon>Bacteroidia</taxon>
        <taxon>Bacteroidales</taxon>
        <taxon>Prevotellaceae</taxon>
        <taxon>Hoylesella</taxon>
    </lineage>
</organism>